<feature type="compositionally biased region" description="Basic and acidic residues" evidence="1">
    <location>
        <begin position="483"/>
        <end position="501"/>
    </location>
</feature>
<dbReference type="Gene3D" id="3.30.565.60">
    <property type="match status" value="1"/>
</dbReference>
<dbReference type="Proteomes" id="UP000178404">
    <property type="component" value="Unassembled WGS sequence"/>
</dbReference>
<gene>
    <name evidence="3" type="ORF">A3A90_00845</name>
</gene>
<feature type="region of interest" description="Disordered" evidence="1">
    <location>
        <begin position="465"/>
        <end position="501"/>
    </location>
</feature>
<evidence type="ECO:0000259" key="2">
    <source>
        <dbReference type="Pfam" id="PF04326"/>
    </source>
</evidence>
<dbReference type="InterPro" id="IPR007421">
    <property type="entry name" value="Schlafen_AlbA_2_dom"/>
</dbReference>
<protein>
    <recommendedName>
        <fullName evidence="2">Schlafen AlbA-2 domain-containing protein</fullName>
    </recommendedName>
</protein>
<dbReference type="EMBL" id="MHWA01000004">
    <property type="protein sequence ID" value="OHB02328.1"/>
    <property type="molecule type" value="Genomic_DNA"/>
</dbReference>
<dbReference type="PANTHER" id="PTHR30595:SF6">
    <property type="entry name" value="SCHLAFEN ALBA-2 DOMAIN-CONTAINING PROTEIN"/>
    <property type="match status" value="1"/>
</dbReference>
<evidence type="ECO:0000313" key="4">
    <source>
        <dbReference type="Proteomes" id="UP000178404"/>
    </source>
</evidence>
<reference evidence="3 4" key="1">
    <citation type="journal article" date="2016" name="Nat. Commun.">
        <title>Thousands of microbial genomes shed light on interconnected biogeochemical processes in an aquifer system.</title>
        <authorList>
            <person name="Anantharaman K."/>
            <person name="Brown C.T."/>
            <person name="Hug L.A."/>
            <person name="Sharon I."/>
            <person name="Castelle C.J."/>
            <person name="Probst A.J."/>
            <person name="Thomas B.C."/>
            <person name="Singh A."/>
            <person name="Wilkins M.J."/>
            <person name="Karaoz U."/>
            <person name="Brodie E.L."/>
            <person name="Williams K.H."/>
            <person name="Hubbard S.S."/>
            <person name="Banfield J.F."/>
        </authorList>
    </citation>
    <scope>NUCLEOTIDE SEQUENCE [LARGE SCALE GENOMIC DNA]</scope>
</reference>
<dbReference type="InterPro" id="IPR038461">
    <property type="entry name" value="Schlafen_AlbA_2_dom_sf"/>
</dbReference>
<dbReference type="Pfam" id="PF04326">
    <property type="entry name" value="SLFN_AlbA_2"/>
    <property type="match status" value="1"/>
</dbReference>
<feature type="domain" description="Schlafen AlbA-2" evidence="2">
    <location>
        <begin position="14"/>
        <end position="134"/>
    </location>
</feature>
<dbReference type="PANTHER" id="PTHR30595">
    <property type="entry name" value="GLPR-RELATED TRANSCRIPTIONAL REPRESSOR"/>
    <property type="match status" value="1"/>
</dbReference>
<dbReference type="AlphaFoldDB" id="A0A1G2TYE6"/>
<dbReference type="InterPro" id="IPR038475">
    <property type="entry name" value="RecG_C_sf"/>
</dbReference>
<evidence type="ECO:0000256" key="1">
    <source>
        <dbReference type="SAM" id="MobiDB-lite"/>
    </source>
</evidence>
<dbReference type="Gene3D" id="3.30.950.30">
    <property type="entry name" value="Schlafen, AAA domain"/>
    <property type="match status" value="1"/>
</dbReference>
<organism evidence="3 4">
    <name type="scientific">Candidatus Zambryskibacteria bacterium RIFCSPLOWO2_01_FULL_35_19</name>
    <dbReference type="NCBI Taxonomy" id="1802757"/>
    <lineage>
        <taxon>Bacteria</taxon>
        <taxon>Candidatus Zambryskiibacteriota</taxon>
    </lineage>
</organism>
<dbReference type="Pfam" id="PF13749">
    <property type="entry name" value="HATPase_c_4"/>
    <property type="match status" value="1"/>
</dbReference>
<sequence length="501" mass="56500">MNLDEFNSLLDDFENDDLEFRAALGMNEDKDRDIKTIVAFYNTRGGKIIFGVQEDGHERKVVGLGEMLPQTLESNLVNKIRGRCNPEPNPFPKIEFFKDGGHHIVIVHCERGDSPPYKANGKVYIRRGSNNVEANEEEIAELYRRNSQVCDNRPVTNSTIEDLDLEFIKVTLEKRERSQIIGDDLIKLLCRMKILTNTNGESKPTIAGLLLFGKTPQDFLPNSRIRAEAKSDPDSTDWDDIAEFSGNIFEQIKDFESFVRRNIKVSAKVVGFERTEIPDIPIEAIREAVINAITHRDYSDSGSEIQLKIHGKKVMIQNPGGLIAPLTVETILSGDFIPKTRNPIIADLLVQLGYMDKRGTGLKRMIHLCGEAGLKEPEFGEFPDRFQVIFNGGDKSIVDGGEKIIIPDSILKNIKLDTEHKKILKVVEKEKEINSTKCQEILGKSKPYALRKLNELISWGILQSSSSSKNDPNNSYIPHKNLSAKEEKLSTNPHKEQSTLF</sequence>
<comment type="caution">
    <text evidence="3">The sequence shown here is derived from an EMBL/GenBank/DDBJ whole genome shotgun (WGS) entry which is preliminary data.</text>
</comment>
<proteinExistence type="predicted"/>
<accession>A0A1G2TYE6</accession>
<evidence type="ECO:0000313" key="3">
    <source>
        <dbReference type="EMBL" id="OHB02328.1"/>
    </source>
</evidence>
<name>A0A1G2TYE6_9BACT</name>